<dbReference type="EMBL" id="PGOL01003048">
    <property type="protein sequence ID" value="PKI43444.1"/>
    <property type="molecule type" value="Genomic_DNA"/>
</dbReference>
<sequence length="119" mass="13443">MGRYKDFHLQISTTSIALGADDESATSSDRDRHLLFGQDATRDDLVLKPFVAELSEGNGGIKEDEDKILMEKFIGSELRSDTMMELLRRNHTSYRKLVGFLNGSTLLEVTVTSIEKRVY</sequence>
<evidence type="ECO:0000313" key="2">
    <source>
        <dbReference type="EMBL" id="PKI43444.1"/>
    </source>
</evidence>
<reference evidence="2 4" key="3">
    <citation type="submission" date="2017-11" db="EMBL/GenBank/DDBJ databases">
        <title>De-novo sequencing of pomegranate (Punica granatum L.) genome.</title>
        <authorList>
            <person name="Akparov Z."/>
            <person name="Amiraslanov A."/>
            <person name="Hajiyeva S."/>
            <person name="Abbasov M."/>
            <person name="Kaur K."/>
            <person name="Hamwieh A."/>
            <person name="Solovyev V."/>
            <person name="Salamov A."/>
            <person name="Braich B."/>
            <person name="Kosarev P."/>
            <person name="Mahmoud A."/>
            <person name="Hajiyev E."/>
            <person name="Babayeva S."/>
            <person name="Izzatullayeva V."/>
            <person name="Mammadov A."/>
            <person name="Mammadov A."/>
            <person name="Sharifova S."/>
            <person name="Ojaghi J."/>
            <person name="Eynullazada K."/>
            <person name="Bayramov B."/>
            <person name="Abdulazimova A."/>
            <person name="Shahmuradov I."/>
        </authorList>
    </citation>
    <scope>NUCLEOTIDE SEQUENCE [LARGE SCALE GENOMIC DNA]</scope>
    <source>
        <strain evidence="2">AG2017</strain>
        <strain evidence="4">cv. AG2017</strain>
        <tissue evidence="2">Leaf</tissue>
    </source>
</reference>
<evidence type="ECO:0000313" key="1">
    <source>
        <dbReference type="EMBL" id="OWM81791.1"/>
    </source>
</evidence>
<proteinExistence type="predicted"/>
<dbReference type="Proteomes" id="UP000197138">
    <property type="component" value="Unassembled WGS sequence"/>
</dbReference>
<name>A0A218XBA8_PUNGR</name>
<reference evidence="3" key="1">
    <citation type="journal article" date="2017" name="Plant J.">
        <title>The pomegranate (Punica granatum L.) genome and the genomics of punicalagin biosynthesis.</title>
        <authorList>
            <person name="Qin G."/>
            <person name="Xu C."/>
            <person name="Ming R."/>
            <person name="Tang H."/>
            <person name="Guyot R."/>
            <person name="Kramer E.M."/>
            <person name="Hu Y."/>
            <person name="Yi X."/>
            <person name="Qi Y."/>
            <person name="Xu X."/>
            <person name="Gao Z."/>
            <person name="Pan H."/>
            <person name="Jian J."/>
            <person name="Tian Y."/>
            <person name="Yue Z."/>
            <person name="Xu Y."/>
        </authorList>
    </citation>
    <scope>NUCLEOTIDE SEQUENCE [LARGE SCALE GENOMIC DNA]</scope>
    <source>
        <strain evidence="3">cv. Dabenzi</strain>
    </source>
</reference>
<reference evidence="1" key="2">
    <citation type="submission" date="2017-06" db="EMBL/GenBank/DDBJ databases">
        <title>The pomegranate genome and the genomics of punicalagin biosynthesis.</title>
        <authorList>
            <person name="Xu C."/>
        </authorList>
    </citation>
    <scope>NUCLEOTIDE SEQUENCE [LARGE SCALE GENOMIC DNA]</scope>
    <source>
        <tissue evidence="1">Fresh leaf</tissue>
    </source>
</reference>
<evidence type="ECO:0000313" key="3">
    <source>
        <dbReference type="Proteomes" id="UP000197138"/>
    </source>
</evidence>
<evidence type="ECO:0000313" key="4">
    <source>
        <dbReference type="Proteomes" id="UP000233551"/>
    </source>
</evidence>
<dbReference type="AlphaFoldDB" id="A0A218XBA8"/>
<accession>A0A218XBA8</accession>
<protein>
    <submittedName>
        <fullName evidence="1">Uncharacterized protein</fullName>
    </submittedName>
</protein>
<dbReference type="Proteomes" id="UP000233551">
    <property type="component" value="Unassembled WGS sequence"/>
</dbReference>
<gene>
    <name evidence="1" type="ORF">CDL15_Pgr007829</name>
    <name evidence="2" type="ORF">CRG98_036201</name>
</gene>
<comment type="caution">
    <text evidence="1">The sequence shown here is derived from an EMBL/GenBank/DDBJ whole genome shotgun (WGS) entry which is preliminary data.</text>
</comment>
<organism evidence="1 3">
    <name type="scientific">Punica granatum</name>
    <name type="common">Pomegranate</name>
    <dbReference type="NCBI Taxonomy" id="22663"/>
    <lineage>
        <taxon>Eukaryota</taxon>
        <taxon>Viridiplantae</taxon>
        <taxon>Streptophyta</taxon>
        <taxon>Embryophyta</taxon>
        <taxon>Tracheophyta</taxon>
        <taxon>Spermatophyta</taxon>
        <taxon>Magnoliopsida</taxon>
        <taxon>eudicotyledons</taxon>
        <taxon>Gunneridae</taxon>
        <taxon>Pentapetalae</taxon>
        <taxon>rosids</taxon>
        <taxon>malvids</taxon>
        <taxon>Myrtales</taxon>
        <taxon>Lythraceae</taxon>
        <taxon>Punica</taxon>
    </lineage>
</organism>
<dbReference type="EMBL" id="MTKT01002214">
    <property type="protein sequence ID" value="OWM81791.1"/>
    <property type="molecule type" value="Genomic_DNA"/>
</dbReference>
<keyword evidence="4" id="KW-1185">Reference proteome</keyword>